<dbReference type="EMBL" id="CAJNDS010000694">
    <property type="protein sequence ID" value="CAE7228478.1"/>
    <property type="molecule type" value="Genomic_DNA"/>
</dbReference>
<organism evidence="1 2">
    <name type="scientific">Symbiodinium natans</name>
    <dbReference type="NCBI Taxonomy" id="878477"/>
    <lineage>
        <taxon>Eukaryota</taxon>
        <taxon>Sar</taxon>
        <taxon>Alveolata</taxon>
        <taxon>Dinophyceae</taxon>
        <taxon>Suessiales</taxon>
        <taxon>Symbiodiniaceae</taxon>
        <taxon>Symbiodinium</taxon>
    </lineage>
</organism>
<protein>
    <submittedName>
        <fullName evidence="1">Uncharacterized protein</fullName>
    </submittedName>
</protein>
<proteinExistence type="predicted"/>
<gene>
    <name evidence="1" type="ORF">SNAT2548_LOCUS9103</name>
</gene>
<accession>A0A812KR04</accession>
<sequence length="116" mass="12831">MCLAVGCQEVASWTEARPSADHCLGDGAYFAARRKAERFGFDFGHGEPAVVRCSITVHNPYYSTGDNKDWRTRGHDSCRATRTSLSSNPEWCVLANSANIRVLEVIDLRGQTRPAN</sequence>
<dbReference type="Proteomes" id="UP000604046">
    <property type="component" value="Unassembled WGS sequence"/>
</dbReference>
<keyword evidence="2" id="KW-1185">Reference proteome</keyword>
<evidence type="ECO:0000313" key="1">
    <source>
        <dbReference type="EMBL" id="CAE7228478.1"/>
    </source>
</evidence>
<dbReference type="AlphaFoldDB" id="A0A812KR04"/>
<comment type="caution">
    <text evidence="1">The sequence shown here is derived from an EMBL/GenBank/DDBJ whole genome shotgun (WGS) entry which is preliminary data.</text>
</comment>
<name>A0A812KR04_9DINO</name>
<evidence type="ECO:0000313" key="2">
    <source>
        <dbReference type="Proteomes" id="UP000604046"/>
    </source>
</evidence>
<reference evidence="1" key="1">
    <citation type="submission" date="2021-02" db="EMBL/GenBank/DDBJ databases">
        <authorList>
            <person name="Dougan E. K."/>
            <person name="Rhodes N."/>
            <person name="Thang M."/>
            <person name="Chan C."/>
        </authorList>
    </citation>
    <scope>NUCLEOTIDE SEQUENCE</scope>
</reference>